<dbReference type="GO" id="GO:0003676">
    <property type="term" value="F:nucleic acid binding"/>
    <property type="evidence" value="ECO:0007669"/>
    <property type="project" value="InterPro"/>
</dbReference>
<dbReference type="Proteomes" id="UP000076408">
    <property type="component" value="Unassembled WGS sequence"/>
</dbReference>
<reference evidence="1" key="2">
    <citation type="submission" date="2020-05" db="UniProtKB">
        <authorList>
            <consortium name="EnsemblMetazoa"/>
        </authorList>
    </citation>
    <scope>IDENTIFICATION</scope>
    <source>
        <strain evidence="1">Indian</strain>
    </source>
</reference>
<accession>A0A182YRE6</accession>
<dbReference type="InterPro" id="IPR012337">
    <property type="entry name" value="RNaseH-like_sf"/>
</dbReference>
<dbReference type="EnsemblMetazoa" id="ASTEI11032-RA">
    <property type="protein sequence ID" value="ASTEI11032-PA"/>
    <property type="gene ID" value="ASTEI11032"/>
</dbReference>
<dbReference type="InterPro" id="IPR050951">
    <property type="entry name" value="Retrovirus_Pol_polyprotein"/>
</dbReference>
<dbReference type="VEuPathDB" id="VectorBase:ASTEI11032"/>
<dbReference type="VEuPathDB" id="VectorBase:ASTE005358"/>
<organism evidence="1 2">
    <name type="scientific">Anopheles stephensi</name>
    <name type="common">Indo-Pakistan malaria mosquito</name>
    <dbReference type="NCBI Taxonomy" id="30069"/>
    <lineage>
        <taxon>Eukaryota</taxon>
        <taxon>Metazoa</taxon>
        <taxon>Ecdysozoa</taxon>
        <taxon>Arthropoda</taxon>
        <taxon>Hexapoda</taxon>
        <taxon>Insecta</taxon>
        <taxon>Pterygota</taxon>
        <taxon>Neoptera</taxon>
        <taxon>Endopterygota</taxon>
        <taxon>Diptera</taxon>
        <taxon>Nematocera</taxon>
        <taxon>Culicoidea</taxon>
        <taxon>Culicidae</taxon>
        <taxon>Anophelinae</taxon>
        <taxon>Anopheles</taxon>
    </lineage>
</organism>
<evidence type="ECO:0000313" key="2">
    <source>
        <dbReference type="Proteomes" id="UP000076408"/>
    </source>
</evidence>
<reference evidence="2" key="1">
    <citation type="journal article" date="2014" name="Genome Biol.">
        <title>Genome analysis of a major urban malaria vector mosquito, Anopheles stephensi.</title>
        <authorList>
            <person name="Jiang X."/>
            <person name="Peery A."/>
            <person name="Hall A.B."/>
            <person name="Sharma A."/>
            <person name="Chen X.G."/>
            <person name="Waterhouse R.M."/>
            <person name="Komissarov A."/>
            <person name="Riehle M.M."/>
            <person name="Shouche Y."/>
            <person name="Sharakhova M.V."/>
            <person name="Lawson D."/>
            <person name="Pakpour N."/>
            <person name="Arensburger P."/>
            <person name="Davidson V.L."/>
            <person name="Eiglmeier K."/>
            <person name="Emrich S."/>
            <person name="George P."/>
            <person name="Kennedy R.C."/>
            <person name="Mane S.P."/>
            <person name="Maslen G."/>
            <person name="Oringanje C."/>
            <person name="Qi Y."/>
            <person name="Settlage R."/>
            <person name="Tojo M."/>
            <person name="Tubio J.M."/>
            <person name="Unger M.F."/>
            <person name="Wang B."/>
            <person name="Vernick K.D."/>
            <person name="Ribeiro J.M."/>
            <person name="James A.A."/>
            <person name="Michel K."/>
            <person name="Riehle M.A."/>
            <person name="Luckhart S."/>
            <person name="Sharakhov I.V."/>
            <person name="Tu Z."/>
        </authorList>
    </citation>
    <scope>NUCLEOTIDE SEQUENCE [LARGE SCALE GENOMIC DNA]</scope>
    <source>
        <strain evidence="2">Indian</strain>
    </source>
</reference>
<evidence type="ECO:0000313" key="1">
    <source>
        <dbReference type="EnsemblMetazoa" id="ASTEI11032-PA"/>
    </source>
</evidence>
<dbReference type="GO" id="GO:0015074">
    <property type="term" value="P:DNA integration"/>
    <property type="evidence" value="ECO:0007669"/>
    <property type="project" value="InterPro"/>
</dbReference>
<proteinExistence type="predicted"/>
<dbReference type="PROSITE" id="PS50994">
    <property type="entry name" value="INTEGRASE"/>
    <property type="match status" value="1"/>
</dbReference>
<dbReference type="AlphaFoldDB" id="A0A182YRE6"/>
<dbReference type="InterPro" id="IPR001584">
    <property type="entry name" value="Integrase_cat-core"/>
</dbReference>
<dbReference type="STRING" id="30069.A0A182YRE6"/>
<dbReference type="InterPro" id="IPR036397">
    <property type="entry name" value="RNaseH_sf"/>
</dbReference>
<keyword evidence="2" id="KW-1185">Reference proteome</keyword>
<dbReference type="PANTHER" id="PTHR37984:SF5">
    <property type="entry name" value="PROTEIN NYNRIN-LIKE"/>
    <property type="match status" value="1"/>
</dbReference>
<dbReference type="Gene3D" id="3.30.420.10">
    <property type="entry name" value="Ribonuclease H-like superfamily/Ribonuclease H"/>
    <property type="match status" value="1"/>
</dbReference>
<dbReference type="SUPFAM" id="SSF53098">
    <property type="entry name" value="Ribonuclease H-like"/>
    <property type="match status" value="1"/>
</dbReference>
<protein>
    <submittedName>
        <fullName evidence="1">Uncharacterized protein</fullName>
    </submittedName>
</protein>
<dbReference type="PANTHER" id="PTHR37984">
    <property type="entry name" value="PROTEIN CBG26694"/>
    <property type="match status" value="1"/>
</dbReference>
<sequence length="134" mass="15198">MEAPHHPATNGQVERYVPIIKQKLKKLNCFKSQLNLELCNILLTYRKMILPSTGISPSILVFGRQIRSRLDLLLPKNETSGKADIAVRYFRNGDRVGSLAALLRSSVNFDMRYDWIMDESGSVISTMSLELELT</sequence>
<name>A0A182YRE6_ANOST</name>